<dbReference type="InterPro" id="IPR029063">
    <property type="entry name" value="SAM-dependent_MTases_sf"/>
</dbReference>
<dbReference type="Gene3D" id="3.40.50.150">
    <property type="entry name" value="Vaccinia Virus protein VP39"/>
    <property type="match status" value="1"/>
</dbReference>
<sequence length="238" mass="24986">MPCGRESCEGSVMNQSALGEAVLDYDAARQRMVDAQIRPVAINDSRIIAAMRALPREDCVPEALRPFAYADQSLEIGRGRVLTEPRIAGRMVQIAAPQAAQRALVVGAGTGYLAALLARLELQVTALESDAALSAIGKAFCAVEAPGVTWVDGPLQAGDPAHAPFDLIVIDGAVREVPHALPGQLAEHGRIVCVIWPQGGVASACIAEPTAQGLAVRRVFDVALPLLPELEPAPAFAF</sequence>
<dbReference type="CDD" id="cd02440">
    <property type="entry name" value="AdoMet_MTases"/>
    <property type="match status" value="1"/>
</dbReference>
<name>A9HI07_GLUDA</name>
<dbReference type="PANTHER" id="PTHR11579">
    <property type="entry name" value="PROTEIN-L-ISOASPARTATE O-METHYLTRANSFERASE"/>
    <property type="match status" value="1"/>
</dbReference>
<dbReference type="InterPro" id="IPR000682">
    <property type="entry name" value="PCMT"/>
</dbReference>
<reference evidence="4 5" key="1">
    <citation type="journal article" date="2009" name="BMC Genomics">
        <title>Complete genome sequence of the sugarcane nitrogen-fixing endophyte Gluconacetobacter diazotrophicus Pal5.</title>
        <authorList>
            <person name="Bertalan M."/>
            <person name="Albano R."/>
            <person name="Padua V."/>
            <person name="Rouws L."/>
            <person name="Rojas C."/>
            <person name="Hemerly A."/>
            <person name="Teixeira K."/>
            <person name="Schwab S."/>
            <person name="Araujo J."/>
            <person name="Oliveira A."/>
            <person name="Franca L."/>
            <person name="Magalhaes V."/>
            <person name="Alqueres S."/>
            <person name="Cardoso A."/>
            <person name="Almeida W."/>
            <person name="Loureiro M.M."/>
            <person name="Nogueira E."/>
            <person name="Cidade D."/>
            <person name="Oliveira D."/>
            <person name="Simao T."/>
            <person name="Macedo J."/>
            <person name="Valadao A."/>
            <person name="Dreschsel M."/>
            <person name="Freitas F."/>
            <person name="Vidal M."/>
            <person name="Guedes H."/>
            <person name="Rodrigues E."/>
            <person name="Meneses C."/>
            <person name="Brioso P."/>
            <person name="Pozzer L."/>
            <person name="Figueiredo D."/>
            <person name="Montano H."/>
            <person name="Junior J."/>
            <person name="Filho G."/>
            <person name="Flores V."/>
            <person name="Ferreira B."/>
            <person name="Branco A."/>
            <person name="Gonzalez P."/>
            <person name="Guillobel H."/>
            <person name="Lemos M."/>
            <person name="Seibel L."/>
            <person name="Macedo J."/>
            <person name="Alves-Ferreira M."/>
            <person name="Sachetto-Martins G."/>
            <person name="Coelho A."/>
            <person name="Santos E."/>
            <person name="Amaral G."/>
            <person name="Neves A."/>
            <person name="Pacheco A.B."/>
            <person name="Carvalho D."/>
            <person name="Lery L."/>
            <person name="Bisch P."/>
            <person name="Rossle S.C."/>
            <person name="Urmenyi T."/>
            <person name="Kruger W.V."/>
            <person name="Martins O."/>
            <person name="Baldani J.I."/>
            <person name="Ferreira P.C."/>
        </authorList>
    </citation>
    <scope>NUCLEOTIDE SEQUENCE [LARGE SCALE GENOMIC DNA]</scope>
    <source>
        <strain evidence="5">ATCC 49037 / DSM 5601 / CCUG 37298 / CIP 103539 / LMG 7603 / PAl5</strain>
    </source>
</reference>
<gene>
    <name evidence="4" type="primary">pcm</name>
    <name evidence="4" type="ordered locus">GDI1761</name>
</gene>
<dbReference type="KEGG" id="gdi:GDI1761"/>
<dbReference type="Pfam" id="PF01135">
    <property type="entry name" value="PCMT"/>
    <property type="match status" value="1"/>
</dbReference>
<evidence type="ECO:0000313" key="5">
    <source>
        <dbReference type="Proteomes" id="UP000001176"/>
    </source>
</evidence>
<dbReference type="Proteomes" id="UP000001176">
    <property type="component" value="Chromosome"/>
</dbReference>
<proteinExistence type="inferred from homology"/>
<dbReference type="GO" id="GO:0004719">
    <property type="term" value="F:protein-L-isoaspartate (D-aspartate) O-methyltransferase activity"/>
    <property type="evidence" value="ECO:0007669"/>
    <property type="project" value="InterPro"/>
</dbReference>
<evidence type="ECO:0000313" key="4">
    <source>
        <dbReference type="EMBL" id="CAP55704.1"/>
    </source>
</evidence>
<dbReference type="SUPFAM" id="SSF53335">
    <property type="entry name" value="S-adenosyl-L-methionine-dependent methyltransferases"/>
    <property type="match status" value="1"/>
</dbReference>
<evidence type="ECO:0000256" key="1">
    <source>
        <dbReference type="ARBA" id="ARBA00005369"/>
    </source>
</evidence>
<keyword evidence="5" id="KW-1185">Reference proteome</keyword>
<dbReference type="EMBL" id="AM889285">
    <property type="protein sequence ID" value="CAP55704.1"/>
    <property type="molecule type" value="Genomic_DNA"/>
</dbReference>
<dbReference type="GO" id="GO:0005737">
    <property type="term" value="C:cytoplasm"/>
    <property type="evidence" value="ECO:0007669"/>
    <property type="project" value="TreeGrafter"/>
</dbReference>
<dbReference type="AlphaFoldDB" id="A9HI07"/>
<evidence type="ECO:0000256" key="3">
    <source>
        <dbReference type="ARBA" id="ARBA00030757"/>
    </source>
</evidence>
<dbReference type="PANTHER" id="PTHR11579:SF18">
    <property type="entry name" value="PROTEIN-L-ISOASPARTATE O-METHYLTRANSFERASE"/>
    <property type="match status" value="1"/>
</dbReference>
<accession>A9HI07</accession>
<dbReference type="GO" id="GO:0032259">
    <property type="term" value="P:methylation"/>
    <property type="evidence" value="ECO:0007669"/>
    <property type="project" value="UniProtKB-KW"/>
</dbReference>
<evidence type="ECO:0000256" key="2">
    <source>
        <dbReference type="ARBA" id="ARBA00013346"/>
    </source>
</evidence>
<keyword evidence="4" id="KW-0489">Methyltransferase</keyword>
<keyword evidence="4" id="KW-0808">Transferase</keyword>
<organism evidence="4 5">
    <name type="scientific">Gluconacetobacter diazotrophicus (strain ATCC 49037 / DSM 5601 / CCUG 37298 / CIP 103539 / LMG 7603 / PAl5)</name>
    <dbReference type="NCBI Taxonomy" id="272568"/>
    <lineage>
        <taxon>Bacteria</taxon>
        <taxon>Pseudomonadati</taxon>
        <taxon>Pseudomonadota</taxon>
        <taxon>Alphaproteobacteria</taxon>
        <taxon>Acetobacterales</taxon>
        <taxon>Acetobacteraceae</taxon>
        <taxon>Gluconacetobacter</taxon>
    </lineage>
</organism>
<comment type="similarity">
    <text evidence="1">Belongs to the methyltransferase superfamily. L-isoaspartyl/D-aspartyl protein methyltransferase family.</text>
</comment>
<protein>
    <recommendedName>
        <fullName evidence="2">Protein-L-isoaspartate O-methyltransferase</fullName>
    </recommendedName>
    <alternativeName>
        <fullName evidence="3">Protein L-isoaspartyl methyltransferase</fullName>
    </alternativeName>
</protein>